<dbReference type="Proteomes" id="UP000436088">
    <property type="component" value="Unassembled WGS sequence"/>
</dbReference>
<feature type="region of interest" description="Disordered" evidence="1">
    <location>
        <begin position="155"/>
        <end position="191"/>
    </location>
</feature>
<dbReference type="EMBL" id="VEPZ02001762">
    <property type="protein sequence ID" value="KAE8656697.1"/>
    <property type="molecule type" value="Genomic_DNA"/>
</dbReference>
<feature type="compositionally biased region" description="Gly residues" evidence="1">
    <location>
        <begin position="181"/>
        <end position="191"/>
    </location>
</feature>
<reference evidence="2" key="1">
    <citation type="submission" date="2019-09" db="EMBL/GenBank/DDBJ databases">
        <title>Draft genome information of white flower Hibiscus syriacus.</title>
        <authorList>
            <person name="Kim Y.-M."/>
        </authorList>
    </citation>
    <scope>NUCLEOTIDE SEQUENCE [LARGE SCALE GENOMIC DNA]</scope>
    <source>
        <strain evidence="2">YM2019G1</strain>
    </source>
</reference>
<sequence>MFCVLRQLPSVSGATADWATPSSTTSLAGPDDLSLGFNASSAAEAAAPSVSTNTQMPPSARPLNYGFPPEMGMVDHREFVVVTPASFSHHRTQDPIVENDQFNCTNAPTLLGVGVIPLHTATRYLSPQNVEDFELSTSNGRNKFTGMQLWQNQDSSHYLKKSSSDPDKNNSSSMNLMQNSDGGGTGGWSGGSGSSSGATCQDCGNQAKKDCAYRRCRTCYAGFKETLPAQVRAPALFKCVRVTAVEDGEDEFAYEAVVKIGGHVFKGLLYDQGVDGRDRFPNISELHLRAADGGGGECGRNGGSSSSLALDPSEVYEAATGVGFLGGSNYGNPIN</sequence>
<gene>
    <name evidence="2" type="ORF">F3Y22_tig00116997pilonHSYRG00184</name>
</gene>
<dbReference type="GO" id="GO:0003700">
    <property type="term" value="F:DNA-binding transcription factor activity"/>
    <property type="evidence" value="ECO:0007669"/>
    <property type="project" value="InterPro"/>
</dbReference>
<name>A0A6A2XJZ5_HIBSY</name>
<dbReference type="AlphaFoldDB" id="A0A6A2XJZ5"/>
<proteinExistence type="predicted"/>
<dbReference type="InterPro" id="IPR006511">
    <property type="entry name" value="SHI_C"/>
</dbReference>
<dbReference type="InterPro" id="IPR007818">
    <property type="entry name" value="SHI"/>
</dbReference>
<feature type="compositionally biased region" description="Low complexity" evidence="1">
    <location>
        <begin position="169"/>
        <end position="180"/>
    </location>
</feature>
<dbReference type="Pfam" id="PF05142">
    <property type="entry name" value="DUF702"/>
    <property type="match status" value="2"/>
</dbReference>
<dbReference type="GO" id="GO:0045893">
    <property type="term" value="P:positive regulation of DNA-templated transcription"/>
    <property type="evidence" value="ECO:0007669"/>
    <property type="project" value="TreeGrafter"/>
</dbReference>
<protein>
    <submittedName>
        <fullName evidence="2">Lateral root primordium protein-related isoform 4</fullName>
    </submittedName>
</protein>
<evidence type="ECO:0000256" key="1">
    <source>
        <dbReference type="SAM" id="MobiDB-lite"/>
    </source>
</evidence>
<organism evidence="2 3">
    <name type="scientific">Hibiscus syriacus</name>
    <name type="common">Rose of Sharon</name>
    <dbReference type="NCBI Taxonomy" id="106335"/>
    <lineage>
        <taxon>Eukaryota</taxon>
        <taxon>Viridiplantae</taxon>
        <taxon>Streptophyta</taxon>
        <taxon>Embryophyta</taxon>
        <taxon>Tracheophyta</taxon>
        <taxon>Spermatophyta</taxon>
        <taxon>Magnoliopsida</taxon>
        <taxon>eudicotyledons</taxon>
        <taxon>Gunneridae</taxon>
        <taxon>Pentapetalae</taxon>
        <taxon>rosids</taxon>
        <taxon>malvids</taxon>
        <taxon>Malvales</taxon>
        <taxon>Malvaceae</taxon>
        <taxon>Malvoideae</taxon>
        <taxon>Hibiscus</taxon>
    </lineage>
</organism>
<dbReference type="NCBIfam" id="TIGR01624">
    <property type="entry name" value="LRP1_Cterm"/>
    <property type="match status" value="1"/>
</dbReference>
<dbReference type="GO" id="GO:0005634">
    <property type="term" value="C:nucleus"/>
    <property type="evidence" value="ECO:0007669"/>
    <property type="project" value="TreeGrafter"/>
</dbReference>
<evidence type="ECO:0000313" key="3">
    <source>
        <dbReference type="Proteomes" id="UP000436088"/>
    </source>
</evidence>
<comment type="caution">
    <text evidence="2">The sequence shown here is derived from an EMBL/GenBank/DDBJ whole genome shotgun (WGS) entry which is preliminary data.</text>
</comment>
<dbReference type="GO" id="GO:0003677">
    <property type="term" value="F:DNA binding"/>
    <property type="evidence" value="ECO:0007669"/>
    <property type="project" value="TreeGrafter"/>
</dbReference>
<evidence type="ECO:0000313" key="2">
    <source>
        <dbReference type="EMBL" id="KAE8656697.1"/>
    </source>
</evidence>
<accession>A0A6A2XJZ5</accession>
<dbReference type="PANTHER" id="PTHR31604:SF30">
    <property type="entry name" value="PROTEIN LATERAL ROOT PRIMORDIUM 1"/>
    <property type="match status" value="1"/>
</dbReference>
<dbReference type="PANTHER" id="PTHR31604">
    <property type="entry name" value="PROTEIN LATERAL ROOT PRIMORDIUM 1"/>
    <property type="match status" value="1"/>
</dbReference>
<keyword evidence="3" id="KW-1185">Reference proteome</keyword>